<name>A0ABS3HJQ5_9ENTE</name>
<evidence type="ECO:0000259" key="1">
    <source>
        <dbReference type="SMART" id="SM00871"/>
    </source>
</evidence>
<evidence type="ECO:0000313" key="2">
    <source>
        <dbReference type="EMBL" id="MBO0453242.1"/>
    </source>
</evidence>
<dbReference type="Pfam" id="PF14526">
    <property type="entry name" value="Cass2"/>
    <property type="match status" value="1"/>
</dbReference>
<reference evidence="2 3" key="1">
    <citation type="submission" date="2021-03" db="EMBL/GenBank/DDBJ databases">
        <title>Enterococcal diversity collection.</title>
        <authorList>
            <person name="Gilmore M.S."/>
            <person name="Schwartzman J."/>
            <person name="Van Tyne D."/>
            <person name="Martin M."/>
            <person name="Earl A.M."/>
            <person name="Manson A.L."/>
            <person name="Straub T."/>
            <person name="Salamzade R."/>
            <person name="Saavedra J."/>
            <person name="Lebreton F."/>
            <person name="Prichula J."/>
            <person name="Schaufler K."/>
            <person name="Gaca A."/>
            <person name="Sgardioli B."/>
            <person name="Wagenaar J."/>
            <person name="Strong T."/>
        </authorList>
    </citation>
    <scope>NUCLEOTIDE SEQUENCE [LARGE SCALE GENOMIC DNA]</scope>
    <source>
        <strain evidence="2 3">MJM16</strain>
    </source>
</reference>
<keyword evidence="3" id="KW-1185">Reference proteome</keyword>
<gene>
    <name evidence="2" type="ORF">JZO85_13230</name>
</gene>
<evidence type="ECO:0000313" key="3">
    <source>
        <dbReference type="Proteomes" id="UP000664495"/>
    </source>
</evidence>
<dbReference type="InterPro" id="IPR011256">
    <property type="entry name" value="Reg_factor_effector_dom_sf"/>
</dbReference>
<dbReference type="InterPro" id="IPR010499">
    <property type="entry name" value="AraC_E-bd"/>
</dbReference>
<comment type="caution">
    <text evidence="2">The sequence shown here is derived from an EMBL/GenBank/DDBJ whole genome shotgun (WGS) entry which is preliminary data.</text>
</comment>
<dbReference type="SMART" id="SM00871">
    <property type="entry name" value="AraC_E_bind"/>
    <property type="match status" value="1"/>
</dbReference>
<sequence length="158" mass="17971">MVYRIETMDSIQLMGKAERQFIGNVQANIFWNKCKQDGTLTQLTTRSTSLDKELIGLADSSSYDGKSYLYYVATPFDGETISDGFTIINLPASLWIKFKYSSFVLDTADKDIWTYIYSDFFPASKYEPSEYQLEVYPCGDGNYSGDISEIWISAKIKA</sequence>
<dbReference type="EMBL" id="JAFLVR010000030">
    <property type="protein sequence ID" value="MBO0453242.1"/>
    <property type="molecule type" value="Genomic_DNA"/>
</dbReference>
<dbReference type="SUPFAM" id="SSF55136">
    <property type="entry name" value="Probable bacterial effector-binding domain"/>
    <property type="match status" value="1"/>
</dbReference>
<proteinExistence type="predicted"/>
<protein>
    <submittedName>
        <fullName evidence="2">GyrI-like domain-containing protein</fullName>
    </submittedName>
</protein>
<dbReference type="Gene3D" id="3.20.80.10">
    <property type="entry name" value="Regulatory factor, effector binding domain"/>
    <property type="match status" value="1"/>
</dbReference>
<dbReference type="Proteomes" id="UP000664495">
    <property type="component" value="Unassembled WGS sequence"/>
</dbReference>
<dbReference type="InterPro" id="IPR029441">
    <property type="entry name" value="Cass2"/>
</dbReference>
<feature type="domain" description="AraC effector-binding" evidence="1">
    <location>
        <begin position="1"/>
        <end position="155"/>
    </location>
</feature>
<dbReference type="RefSeq" id="WP_207109019.1">
    <property type="nucleotide sequence ID" value="NZ_JAFLVR010000030.1"/>
</dbReference>
<organism evidence="2 3">
    <name type="scientific">Candidatus Enterococcus murrayae</name>
    <dbReference type="NCBI Taxonomy" id="2815321"/>
    <lineage>
        <taxon>Bacteria</taxon>
        <taxon>Bacillati</taxon>
        <taxon>Bacillota</taxon>
        <taxon>Bacilli</taxon>
        <taxon>Lactobacillales</taxon>
        <taxon>Enterococcaceae</taxon>
        <taxon>Enterococcus</taxon>
    </lineage>
</organism>
<accession>A0ABS3HJQ5</accession>